<gene>
    <name evidence="3" type="ORF">J8A68_001650</name>
</gene>
<dbReference type="Pfam" id="PF13181">
    <property type="entry name" value="TPR_8"/>
    <property type="match status" value="1"/>
</dbReference>
<dbReference type="EMBL" id="JAGSYN010000063">
    <property type="protein sequence ID" value="KAG7664833.1"/>
    <property type="molecule type" value="Genomic_DNA"/>
</dbReference>
<proteinExistence type="predicted"/>
<protein>
    <recommendedName>
        <fullName evidence="5">TPR-like protein</fullName>
    </recommendedName>
</protein>
<keyword evidence="1" id="KW-0677">Repeat</keyword>
<name>A0A8J5UJS8_9ASCO</name>
<keyword evidence="4" id="KW-1185">Reference proteome</keyword>
<evidence type="ECO:0000256" key="1">
    <source>
        <dbReference type="ARBA" id="ARBA00022737"/>
    </source>
</evidence>
<reference evidence="3 4" key="1">
    <citation type="journal article" date="2021" name="DNA Res.">
        <title>Genome analysis of Candida subhashii reveals its hybrid nature and dual mitochondrial genome conformations.</title>
        <authorList>
            <person name="Mixao V."/>
            <person name="Hegedusova E."/>
            <person name="Saus E."/>
            <person name="Pryszcz L.P."/>
            <person name="Cillingova A."/>
            <person name="Nosek J."/>
            <person name="Gabaldon T."/>
        </authorList>
    </citation>
    <scope>NUCLEOTIDE SEQUENCE [LARGE SCALE GENOMIC DNA]</scope>
    <source>
        <strain evidence="3 4">CBS 10753</strain>
    </source>
</reference>
<dbReference type="AlphaFoldDB" id="A0A8J5UJS8"/>
<dbReference type="PANTHER" id="PTHR16193:SF0">
    <property type="entry name" value="TETRATRICOPEPTIDE REPEAT PROTEIN 27"/>
    <property type="match status" value="1"/>
</dbReference>
<dbReference type="InterPro" id="IPR044244">
    <property type="entry name" value="TTC27/Emw1"/>
</dbReference>
<dbReference type="Proteomes" id="UP000694255">
    <property type="component" value="Unassembled WGS sequence"/>
</dbReference>
<evidence type="ECO:0000313" key="3">
    <source>
        <dbReference type="EMBL" id="KAG7664833.1"/>
    </source>
</evidence>
<dbReference type="InterPro" id="IPR019734">
    <property type="entry name" value="TPR_rpt"/>
</dbReference>
<evidence type="ECO:0008006" key="5">
    <source>
        <dbReference type="Google" id="ProtNLM"/>
    </source>
</evidence>
<organism evidence="3 4">
    <name type="scientific">[Candida] subhashii</name>
    <dbReference type="NCBI Taxonomy" id="561895"/>
    <lineage>
        <taxon>Eukaryota</taxon>
        <taxon>Fungi</taxon>
        <taxon>Dikarya</taxon>
        <taxon>Ascomycota</taxon>
        <taxon>Saccharomycotina</taxon>
        <taxon>Pichiomycetes</taxon>
        <taxon>Debaryomycetaceae</taxon>
        <taxon>Spathaspora</taxon>
    </lineage>
</organism>
<evidence type="ECO:0000313" key="4">
    <source>
        <dbReference type="Proteomes" id="UP000694255"/>
    </source>
</evidence>
<dbReference type="OrthoDB" id="1936594at2759"/>
<keyword evidence="2" id="KW-0802">TPR repeat</keyword>
<evidence type="ECO:0000256" key="2">
    <source>
        <dbReference type="ARBA" id="ARBA00022803"/>
    </source>
</evidence>
<dbReference type="PANTHER" id="PTHR16193">
    <property type="entry name" value="TETRATRICOPEPTIDE REPEAT PROTEIN 27"/>
    <property type="match status" value="1"/>
</dbReference>
<comment type="caution">
    <text evidence="3">The sequence shown here is derived from an EMBL/GenBank/DDBJ whole genome shotgun (WGS) entry which is preliminary data.</text>
</comment>
<sequence>MEGLRNELCQLLLLAPHETFTPDSDSSSSQLISEILKGEYFTVINQFLTTNQEAQVILTKYPQTSLLEVLVEYVDFITRSSPSPEVALQLLAISCLQLFTQANFTGPQASTTAQSILFPQVDSDKLQFDAVATLNLEGQQAYDLMQEPLFLIISELLFERLIETPFQYSLFNPDITKHSDKVLEYFGELAHRTNGGAEYVLASLFWWKVRALQIHSSVLSDPPSLISSISGILLNNTLPSSLAPSGQADPETQRLIQVQYLLEAARLHIHSQTEHGATGPLTKAKQISQFNFLLSGAKAKRTKFQQFHTSTLIVLAKSGITTSLYDKSTGDAGENPEAFELNSDLLLEKPHFESLQDLELETFQQDAKRIKFDSFGLEDDVNQDEKLLPIAIKQTDIPDELRELDPNNQPSLSNLDNLQLLLRLTVLKQTSPASDPLVEEELQALVSRVLYNSTEGKAPNWTIFSRALWERSLLETGKSRTIERGILQMTSLVEEMGIKIKTRLIPQAATEDPNTVTASRIRFIHQLPLLPQWAMDAQLAEKYMSLGVLRSALEIYQRLQMHCEAALCYAAVDNELEAEKVILGRLETHPHDARAISILGDIKQDPALWLKAWEIGRYAKAKSSLANYYYSPPANSGVTKNIDLAIEHMHDCLTANPLVYQNWYFYGCCGLESQQFELASEAFTRCISLDESNSYAWSNLASALLKLDKTKPAFNALKKAIRCGGESRKSWRIFENYMIVAAKLHEWNDVLIAVRELIEIRKSEGDTAIDIPVIEKLVEILVSTEFPTDGETRLTHYQRSCVDLVCNIIPNVITSSTRCWRIVARVELWRKRPWDTLECHVKAYRAIISNPMLESDESVWNEAVDACADLVSAYESLGELPGKHDAGDVVCQDWKYKARSSVRTLMSKGKDMFEDSTGWDRLVEMKQDLSNN</sequence>
<accession>A0A8J5UJS8</accession>
<dbReference type="GeneID" id="73468451"/>
<dbReference type="RefSeq" id="XP_049265065.1">
    <property type="nucleotide sequence ID" value="XM_049405325.1"/>
</dbReference>